<dbReference type="EMBL" id="VOOS01000002">
    <property type="protein sequence ID" value="TXB66079.1"/>
    <property type="molecule type" value="Genomic_DNA"/>
</dbReference>
<gene>
    <name evidence="1" type="ORF">FRY74_05780</name>
</gene>
<organism evidence="1 2">
    <name type="scientific">Vicingus serpentipes</name>
    <dbReference type="NCBI Taxonomy" id="1926625"/>
    <lineage>
        <taxon>Bacteria</taxon>
        <taxon>Pseudomonadati</taxon>
        <taxon>Bacteroidota</taxon>
        <taxon>Flavobacteriia</taxon>
        <taxon>Flavobacteriales</taxon>
        <taxon>Vicingaceae</taxon>
        <taxon>Vicingus</taxon>
    </lineage>
</organism>
<sequence length="358" mass="39679">MRKITTFTFLALSFFFFSCETEIKTNAEYKDMTVVYGLLNPSETDHYIKINKGFIGEGSANDLAANASNYNYSEGEISVKVEEYTSSNVFVKSYSLQRTLNEVPKENGVFDNTTNVLYKFTEPSLNSNNIFKLSIYNPSLDKVISSETAIPKGAKVSSASTTDFNTLNFFNGSSYTPENIKVKEGENVGRIKASLVFSYMEVYTNGQDSVEKSFRISMGEELANLNDIDLEFYLTGDVFFDAISNNVAANIPFLDYRRLNSCKIELISAGVDMSTYMSVNAPSNTSSVDFTNISNGLGLFSSRNVQLEKSNRPDFGETGYDGRINLGDETIKKILTMGLNFCSPRSAGANPPAPICWQ</sequence>
<dbReference type="AlphaFoldDB" id="A0A5C6RW09"/>
<evidence type="ECO:0000313" key="1">
    <source>
        <dbReference type="EMBL" id="TXB66079.1"/>
    </source>
</evidence>
<reference evidence="1 2" key="1">
    <citation type="submission" date="2019-08" db="EMBL/GenBank/DDBJ databases">
        <title>Genome of Vicingus serpentipes NCIMB 15042.</title>
        <authorList>
            <person name="Bowman J.P."/>
        </authorList>
    </citation>
    <scope>NUCLEOTIDE SEQUENCE [LARGE SCALE GENOMIC DNA]</scope>
    <source>
        <strain evidence="1 2">NCIMB 15042</strain>
    </source>
</reference>
<dbReference type="RefSeq" id="WP_147099514.1">
    <property type="nucleotide sequence ID" value="NZ_VOOS01000002.1"/>
</dbReference>
<protein>
    <submittedName>
        <fullName evidence="1">DUF4249 family protein</fullName>
    </submittedName>
</protein>
<dbReference type="PROSITE" id="PS51257">
    <property type="entry name" value="PROKAR_LIPOPROTEIN"/>
    <property type="match status" value="1"/>
</dbReference>
<comment type="caution">
    <text evidence="1">The sequence shown here is derived from an EMBL/GenBank/DDBJ whole genome shotgun (WGS) entry which is preliminary data.</text>
</comment>
<accession>A0A5C6RW09</accession>
<evidence type="ECO:0000313" key="2">
    <source>
        <dbReference type="Proteomes" id="UP000321721"/>
    </source>
</evidence>
<proteinExistence type="predicted"/>
<dbReference type="Proteomes" id="UP000321721">
    <property type="component" value="Unassembled WGS sequence"/>
</dbReference>
<name>A0A5C6RW09_9FLAO</name>
<dbReference type="OrthoDB" id="1491128at2"/>
<keyword evidence="2" id="KW-1185">Reference proteome</keyword>